<proteinExistence type="predicted"/>
<accession>A0ABD3M1I6</accession>
<gene>
    <name evidence="2" type="ORF">ACHAWU_002819</name>
</gene>
<feature type="compositionally biased region" description="Low complexity" evidence="1">
    <location>
        <begin position="31"/>
        <end position="40"/>
    </location>
</feature>
<dbReference type="AlphaFoldDB" id="A0ABD3M1I6"/>
<sequence length="599" mass="65700">MNNDDGDSSLAQNQHECSSDGNNERQRSANDDTSSSSTNLTTMSNWQRILSVASAHQEAINGNQLNLTHAISSVDARAVPHQTLLPPNLSSDRFVTAPSAFHPPPSASAAATHSLHYVIRSVNALHNTFAPEIHYPGWSTQRLGYAALPRPTFYPPIANYGIHTTNNALNIDRINTFENGGTFHRDNAANFDTQPTAGGLTNPAAAFASRPSIIVNQTESAQAVFEGTRSPLRRSSSTSTSSYIGCPVIRLSIASDAHVLDRVNNFLRGECIETFTVTRNENLSPGGGLANPSNVGQVGFRCSCCKGLPRGVLAKQAIFFPSRRDTIFECVRNFRRSHLEACPCIPERMKAAYKRWVESDDPRKKSHQYLKAYYAEAASEIGLVDDPTKRGLTFGGAPNTSGIPSARLRVLIQAAEHPDTPASAWKTQNKDKAIQMKKFEHVSSAGTRNVILNARSTPSDFVYPQDFPTVPDFDFLLLHQLCPIKPTPSVLEKKGLANIDVSSLSGLCCKHCARAKAITGNNFLHKGVYFPTSVAAMIDSSFSQTLLNHIMNCNNVPPEIKSSLDELKGLADTHSVKTRRGVKRRFFEKIWERITTHFK</sequence>
<keyword evidence="3" id="KW-1185">Reference proteome</keyword>
<organism evidence="2 3">
    <name type="scientific">Discostella pseudostelligera</name>
    <dbReference type="NCBI Taxonomy" id="259834"/>
    <lineage>
        <taxon>Eukaryota</taxon>
        <taxon>Sar</taxon>
        <taxon>Stramenopiles</taxon>
        <taxon>Ochrophyta</taxon>
        <taxon>Bacillariophyta</taxon>
        <taxon>Coscinodiscophyceae</taxon>
        <taxon>Thalassiosirophycidae</taxon>
        <taxon>Stephanodiscales</taxon>
        <taxon>Stephanodiscaceae</taxon>
        <taxon>Discostella</taxon>
    </lineage>
</organism>
<comment type="caution">
    <text evidence="2">The sequence shown here is derived from an EMBL/GenBank/DDBJ whole genome shotgun (WGS) entry which is preliminary data.</text>
</comment>
<feature type="compositionally biased region" description="Polar residues" evidence="1">
    <location>
        <begin position="8"/>
        <end position="21"/>
    </location>
</feature>
<reference evidence="2 3" key="1">
    <citation type="submission" date="2024-10" db="EMBL/GenBank/DDBJ databases">
        <title>Updated reference genomes for cyclostephanoid diatoms.</title>
        <authorList>
            <person name="Roberts W.R."/>
            <person name="Alverson A.J."/>
        </authorList>
    </citation>
    <scope>NUCLEOTIDE SEQUENCE [LARGE SCALE GENOMIC DNA]</scope>
    <source>
        <strain evidence="2 3">AJA232-27</strain>
    </source>
</reference>
<protein>
    <submittedName>
        <fullName evidence="2">Uncharacterized protein</fullName>
    </submittedName>
</protein>
<evidence type="ECO:0000256" key="1">
    <source>
        <dbReference type="SAM" id="MobiDB-lite"/>
    </source>
</evidence>
<evidence type="ECO:0000313" key="3">
    <source>
        <dbReference type="Proteomes" id="UP001530293"/>
    </source>
</evidence>
<name>A0ABD3M1I6_9STRA</name>
<dbReference type="EMBL" id="JALLBG020000247">
    <property type="protein sequence ID" value="KAL3757899.1"/>
    <property type="molecule type" value="Genomic_DNA"/>
</dbReference>
<dbReference type="Proteomes" id="UP001530293">
    <property type="component" value="Unassembled WGS sequence"/>
</dbReference>
<evidence type="ECO:0000313" key="2">
    <source>
        <dbReference type="EMBL" id="KAL3757899.1"/>
    </source>
</evidence>
<feature type="region of interest" description="Disordered" evidence="1">
    <location>
        <begin position="1"/>
        <end position="40"/>
    </location>
</feature>